<evidence type="ECO:0000256" key="3">
    <source>
        <dbReference type="ARBA" id="ARBA00022842"/>
    </source>
</evidence>
<dbReference type="Gene3D" id="3.20.20.120">
    <property type="entry name" value="Enolase-like C-terminal domain"/>
    <property type="match status" value="1"/>
</dbReference>
<keyword evidence="3" id="KW-0460">Magnesium</keyword>
<dbReference type="Pfam" id="PF02746">
    <property type="entry name" value="MR_MLE_N"/>
    <property type="match status" value="1"/>
</dbReference>
<accession>A0A2J0YTY8</accession>
<dbReference type="InterPro" id="IPR036849">
    <property type="entry name" value="Enolase-like_C_sf"/>
</dbReference>
<dbReference type="InterPro" id="IPR046945">
    <property type="entry name" value="RHMD-like"/>
</dbReference>
<dbReference type="PANTHER" id="PTHR13794">
    <property type="entry name" value="ENOLASE SUPERFAMILY, MANDELATE RACEMASE"/>
    <property type="match status" value="1"/>
</dbReference>
<dbReference type="Pfam" id="PF13378">
    <property type="entry name" value="MR_MLE_C"/>
    <property type="match status" value="1"/>
</dbReference>
<protein>
    <submittedName>
        <fullName evidence="5">Mandelate racemase/muconate lactonizing protein</fullName>
    </submittedName>
</protein>
<name>A0A2J0YTY8_RHIML</name>
<dbReference type="GO" id="GO:0016836">
    <property type="term" value="F:hydro-lyase activity"/>
    <property type="evidence" value="ECO:0007669"/>
    <property type="project" value="TreeGrafter"/>
</dbReference>
<reference evidence="5 6" key="1">
    <citation type="submission" date="2017-06" db="EMBL/GenBank/DDBJ databases">
        <title>Ensifer strains isolated from leguminous trees and herbs display diverse denitrification phenotypes with some acting as strong N2O sinks.</title>
        <authorList>
            <person name="Woliy K."/>
            <person name="Mania D."/>
            <person name="Bakken L.R."/>
            <person name="Frostegard A."/>
        </authorList>
    </citation>
    <scope>NUCLEOTIDE SEQUENCE [LARGE SCALE GENOMIC DNA]</scope>
    <source>
        <strain evidence="5 6">AC50a</strain>
    </source>
</reference>
<dbReference type="SFLD" id="SFLDG00179">
    <property type="entry name" value="mandelate_racemase"/>
    <property type="match status" value="1"/>
</dbReference>
<evidence type="ECO:0000259" key="4">
    <source>
        <dbReference type="SMART" id="SM00922"/>
    </source>
</evidence>
<dbReference type="RefSeq" id="WP_100674767.1">
    <property type="nucleotide sequence ID" value="NZ_NJGD01000027.1"/>
</dbReference>
<comment type="caution">
    <text evidence="5">The sequence shown here is derived from an EMBL/GenBank/DDBJ whole genome shotgun (WGS) entry which is preliminary data.</text>
</comment>
<dbReference type="InterPro" id="IPR013342">
    <property type="entry name" value="Mandelate_racemase_C"/>
</dbReference>
<feature type="domain" description="Mandelate racemase/muconate lactonizing enzyme C-terminal" evidence="4">
    <location>
        <begin position="140"/>
        <end position="237"/>
    </location>
</feature>
<dbReference type="InterPro" id="IPR029017">
    <property type="entry name" value="Enolase-like_N"/>
</dbReference>
<gene>
    <name evidence="5" type="ORF">CEJ86_30615</name>
</gene>
<keyword evidence="2" id="KW-0479">Metal-binding</keyword>
<dbReference type="InterPro" id="IPR029065">
    <property type="entry name" value="Enolase_C-like"/>
</dbReference>
<dbReference type="CDD" id="cd03316">
    <property type="entry name" value="MR_like"/>
    <property type="match status" value="1"/>
</dbReference>
<dbReference type="InterPro" id="IPR013341">
    <property type="entry name" value="Mandelate_racemase_N_dom"/>
</dbReference>
<evidence type="ECO:0000256" key="1">
    <source>
        <dbReference type="ARBA" id="ARBA00001946"/>
    </source>
</evidence>
<evidence type="ECO:0000313" key="5">
    <source>
        <dbReference type="EMBL" id="PJR09858.1"/>
    </source>
</evidence>
<dbReference type="SUPFAM" id="SSF51604">
    <property type="entry name" value="Enolase C-terminal domain-like"/>
    <property type="match status" value="1"/>
</dbReference>
<dbReference type="SFLD" id="SFLDS00001">
    <property type="entry name" value="Enolase"/>
    <property type="match status" value="1"/>
</dbReference>
<dbReference type="PANTHER" id="PTHR13794:SF58">
    <property type="entry name" value="MITOCHONDRIAL ENOLASE SUPERFAMILY MEMBER 1"/>
    <property type="match status" value="1"/>
</dbReference>
<comment type="cofactor">
    <cofactor evidence="1">
        <name>Mg(2+)</name>
        <dbReference type="ChEBI" id="CHEBI:18420"/>
    </cofactor>
</comment>
<sequence length="362" mass="39361">MTIKSARVTAYSAPYEEPITNGLYTYTHTEIVVVELETKSGVVGVGWTHGGKIVYEALRQIAQVVVGQPLNTERIWSLIYRPKLFGRRGLETRAQSAVDIAVWDAIGKDSGRSVHQMLGGFRDTVPAYVAGGYYGKTKGLDGLQKEVSEKTAKGAKAIKMKIGAVPLAEDFARIDAVIQAVGPGVSVLTDANNAYNRLDALKMARFLEERGCFWFEEPLSPEDNAGAADLVRRTDIPIALGENEYTVTGFRELISAGAADVLNADAQILGGITEWQKCAHYADANHIPVAPHGDQEVHVHLVAAVPNGLIVEYYDNSLNRLKDAMFHQQLDVNADGSINAPTRPGLGFDLNHAALEKFRVFG</sequence>
<evidence type="ECO:0000256" key="2">
    <source>
        <dbReference type="ARBA" id="ARBA00022723"/>
    </source>
</evidence>
<dbReference type="EMBL" id="NJGD01000027">
    <property type="protein sequence ID" value="PJR09858.1"/>
    <property type="molecule type" value="Genomic_DNA"/>
</dbReference>
<dbReference type="Proteomes" id="UP000231987">
    <property type="component" value="Unassembled WGS sequence"/>
</dbReference>
<evidence type="ECO:0000313" key="6">
    <source>
        <dbReference type="Proteomes" id="UP000231987"/>
    </source>
</evidence>
<organism evidence="5 6">
    <name type="scientific">Rhizobium meliloti</name>
    <name type="common">Ensifer meliloti</name>
    <name type="synonym">Sinorhizobium meliloti</name>
    <dbReference type="NCBI Taxonomy" id="382"/>
    <lineage>
        <taxon>Bacteria</taxon>
        <taxon>Pseudomonadati</taxon>
        <taxon>Pseudomonadota</taxon>
        <taxon>Alphaproteobacteria</taxon>
        <taxon>Hyphomicrobiales</taxon>
        <taxon>Rhizobiaceae</taxon>
        <taxon>Sinorhizobium/Ensifer group</taxon>
        <taxon>Sinorhizobium</taxon>
    </lineage>
</organism>
<dbReference type="SMART" id="SM00922">
    <property type="entry name" value="MR_MLE"/>
    <property type="match status" value="1"/>
</dbReference>
<dbReference type="GO" id="GO:0000287">
    <property type="term" value="F:magnesium ion binding"/>
    <property type="evidence" value="ECO:0007669"/>
    <property type="project" value="TreeGrafter"/>
</dbReference>
<proteinExistence type="predicted"/>
<dbReference type="Gene3D" id="3.30.390.10">
    <property type="entry name" value="Enolase-like, N-terminal domain"/>
    <property type="match status" value="1"/>
</dbReference>
<dbReference type="GO" id="GO:0016052">
    <property type="term" value="P:carbohydrate catabolic process"/>
    <property type="evidence" value="ECO:0007669"/>
    <property type="project" value="TreeGrafter"/>
</dbReference>
<dbReference type="SUPFAM" id="SSF54826">
    <property type="entry name" value="Enolase N-terminal domain-like"/>
    <property type="match status" value="1"/>
</dbReference>
<dbReference type="AlphaFoldDB" id="A0A2J0YTY8"/>